<keyword evidence="3" id="KW-1185">Reference proteome</keyword>
<proteinExistence type="predicted"/>
<protein>
    <submittedName>
        <fullName evidence="2">Uncharacterized protein</fullName>
    </submittedName>
</protein>
<dbReference type="EMBL" id="JBBWWR010000004">
    <property type="protein sequence ID" value="KAK8968556.1"/>
    <property type="molecule type" value="Genomic_DNA"/>
</dbReference>
<evidence type="ECO:0000256" key="1">
    <source>
        <dbReference type="SAM" id="MobiDB-lite"/>
    </source>
</evidence>
<sequence length="166" mass="18365">MKSAGKGSQSLLPRLHDAKISARLLRCPGAPPRYLDGLAPPLALLPCDFPPALSPNRSRNHAKESLKVVAEEEPAIWITSFPNFLRFQLTFDLHNKRNRALHLFFLATSSHPIWILARRQSMGISGFTMEQRVGCIIAQSAKMALSHSTPPRASPETISSSSYLTH</sequence>
<feature type="region of interest" description="Disordered" evidence="1">
    <location>
        <begin position="147"/>
        <end position="166"/>
    </location>
</feature>
<accession>A0ABR2MYR7</accession>
<reference evidence="2 3" key="1">
    <citation type="journal article" date="2022" name="Nat. Plants">
        <title>Genomes of leafy and leafless Platanthera orchids illuminate the evolution of mycoheterotrophy.</title>
        <authorList>
            <person name="Li M.H."/>
            <person name="Liu K.W."/>
            <person name="Li Z."/>
            <person name="Lu H.C."/>
            <person name="Ye Q.L."/>
            <person name="Zhang D."/>
            <person name="Wang J.Y."/>
            <person name="Li Y.F."/>
            <person name="Zhong Z.M."/>
            <person name="Liu X."/>
            <person name="Yu X."/>
            <person name="Liu D.K."/>
            <person name="Tu X.D."/>
            <person name="Liu B."/>
            <person name="Hao Y."/>
            <person name="Liao X.Y."/>
            <person name="Jiang Y.T."/>
            <person name="Sun W.H."/>
            <person name="Chen J."/>
            <person name="Chen Y.Q."/>
            <person name="Ai Y."/>
            <person name="Zhai J.W."/>
            <person name="Wu S.S."/>
            <person name="Zhou Z."/>
            <person name="Hsiao Y.Y."/>
            <person name="Wu W.L."/>
            <person name="Chen Y.Y."/>
            <person name="Lin Y.F."/>
            <person name="Hsu J.L."/>
            <person name="Li C.Y."/>
            <person name="Wang Z.W."/>
            <person name="Zhao X."/>
            <person name="Zhong W.Y."/>
            <person name="Ma X.K."/>
            <person name="Ma L."/>
            <person name="Huang J."/>
            <person name="Chen G.Z."/>
            <person name="Huang M.Z."/>
            <person name="Huang L."/>
            <person name="Peng D.H."/>
            <person name="Luo Y.B."/>
            <person name="Zou S.Q."/>
            <person name="Chen S.P."/>
            <person name="Lan S."/>
            <person name="Tsai W.C."/>
            <person name="Van de Peer Y."/>
            <person name="Liu Z.J."/>
        </authorList>
    </citation>
    <scope>NUCLEOTIDE SEQUENCE [LARGE SCALE GENOMIC DNA]</scope>
    <source>
        <strain evidence="2">Lor288</strain>
    </source>
</reference>
<evidence type="ECO:0000313" key="2">
    <source>
        <dbReference type="EMBL" id="KAK8968556.1"/>
    </source>
</evidence>
<evidence type="ECO:0000313" key="3">
    <source>
        <dbReference type="Proteomes" id="UP001412067"/>
    </source>
</evidence>
<organism evidence="2 3">
    <name type="scientific">Platanthera guangdongensis</name>
    <dbReference type="NCBI Taxonomy" id="2320717"/>
    <lineage>
        <taxon>Eukaryota</taxon>
        <taxon>Viridiplantae</taxon>
        <taxon>Streptophyta</taxon>
        <taxon>Embryophyta</taxon>
        <taxon>Tracheophyta</taxon>
        <taxon>Spermatophyta</taxon>
        <taxon>Magnoliopsida</taxon>
        <taxon>Liliopsida</taxon>
        <taxon>Asparagales</taxon>
        <taxon>Orchidaceae</taxon>
        <taxon>Orchidoideae</taxon>
        <taxon>Orchideae</taxon>
        <taxon>Orchidinae</taxon>
        <taxon>Platanthera</taxon>
    </lineage>
</organism>
<gene>
    <name evidence="2" type="ORF">KSP40_PGU000264</name>
</gene>
<dbReference type="Proteomes" id="UP001412067">
    <property type="component" value="Unassembled WGS sequence"/>
</dbReference>
<name>A0ABR2MYR7_9ASPA</name>
<comment type="caution">
    <text evidence="2">The sequence shown here is derived from an EMBL/GenBank/DDBJ whole genome shotgun (WGS) entry which is preliminary data.</text>
</comment>